<reference evidence="6" key="1">
    <citation type="submission" date="2021-02" db="EMBL/GenBank/DDBJ databases">
        <authorList>
            <person name="Nowell W R."/>
        </authorList>
    </citation>
    <scope>NUCLEOTIDE SEQUENCE</scope>
</reference>
<dbReference type="CDD" id="cd05819">
    <property type="entry name" value="NHL"/>
    <property type="match status" value="1"/>
</dbReference>
<sequence length="377" mass="40153">MISSKTGCAHKCLTYAMCQTATYYEQIRICSLYSEKYSVGQISGGINQASSVLEMKNREPTIRVLSSQSTWSQSAITLAGNSAGISGPDGSHLYIPIPFYYDQPNNLIIVGDNGNSRVIQFHLNNPSSNGTVIAGGNGYSCTSLNQFHNTVGIALDSSRHLYVSDSGCNRILMFPPNSNSSTFGVLIISLSIPEGIFINPLTDDLYVAVYSTSSVVMIAKNSTVSVVVAGGNGGGNGLNQLYQPNSVYFDYLYTNSLYVTDTGNNRVLKFPSGSTSLTNGTIVAGGTSSGSGSNQLSNPRASLVDMNGIVYVSDGGNNRIQRWLPGASSGDTIVGGVTGTASNQLTFTESILFNENYQLLVVDRGNNRIQIFNITAY</sequence>
<dbReference type="SUPFAM" id="SSF101898">
    <property type="entry name" value="NHL repeat"/>
    <property type="match status" value="1"/>
</dbReference>
<feature type="repeat" description="NHL" evidence="4">
    <location>
        <begin position="235"/>
        <end position="273"/>
    </location>
</feature>
<comment type="caution">
    <text evidence="6">The sequence shown here is derived from an EMBL/GenBank/DDBJ whole genome shotgun (WGS) entry which is preliminary data.</text>
</comment>
<evidence type="ECO:0000256" key="4">
    <source>
        <dbReference type="PROSITE-ProRule" id="PRU00504"/>
    </source>
</evidence>
<evidence type="ECO:0000313" key="7">
    <source>
        <dbReference type="Proteomes" id="UP000663844"/>
    </source>
</evidence>
<proteinExistence type="predicted"/>
<dbReference type="GO" id="GO:0005576">
    <property type="term" value="C:extracellular region"/>
    <property type="evidence" value="ECO:0007669"/>
    <property type="project" value="TreeGrafter"/>
</dbReference>
<gene>
    <name evidence="5" type="ORF">JYZ213_LOCUS39666</name>
    <name evidence="6" type="ORF">OXD698_LOCUS35162</name>
</gene>
<accession>A0A819UXV7</accession>
<dbReference type="Proteomes" id="UP000663845">
    <property type="component" value="Unassembled WGS sequence"/>
</dbReference>
<dbReference type="PANTHER" id="PTHR10680:SF14">
    <property type="entry name" value="PEPTIDYL-GLYCINE ALPHA-AMIDATING MONOOXYGENASE"/>
    <property type="match status" value="1"/>
</dbReference>
<dbReference type="EMBL" id="CAJOAZ010005326">
    <property type="protein sequence ID" value="CAF4095950.1"/>
    <property type="molecule type" value="Genomic_DNA"/>
</dbReference>
<organism evidence="6 7">
    <name type="scientific">Adineta steineri</name>
    <dbReference type="NCBI Taxonomy" id="433720"/>
    <lineage>
        <taxon>Eukaryota</taxon>
        <taxon>Metazoa</taxon>
        <taxon>Spiralia</taxon>
        <taxon>Gnathifera</taxon>
        <taxon>Rotifera</taxon>
        <taxon>Eurotatoria</taxon>
        <taxon>Bdelloidea</taxon>
        <taxon>Adinetida</taxon>
        <taxon>Adinetidae</taxon>
        <taxon>Adineta</taxon>
    </lineage>
</organism>
<dbReference type="InterPro" id="IPR001258">
    <property type="entry name" value="NHL_repeat"/>
</dbReference>
<evidence type="ECO:0000313" key="6">
    <source>
        <dbReference type="EMBL" id="CAF4095950.1"/>
    </source>
</evidence>
<protein>
    <recommendedName>
        <fullName evidence="8">NHL repeat containing protein-like protein</fullName>
    </recommendedName>
</protein>
<dbReference type="EMBL" id="CAJNOG010001322">
    <property type="protein sequence ID" value="CAF1432705.1"/>
    <property type="molecule type" value="Genomic_DNA"/>
</dbReference>
<dbReference type="InterPro" id="IPR011042">
    <property type="entry name" value="6-blade_b-propeller_TolB-like"/>
</dbReference>
<evidence type="ECO:0000313" key="5">
    <source>
        <dbReference type="EMBL" id="CAF1432705.1"/>
    </source>
</evidence>
<dbReference type="Gene3D" id="2.120.10.30">
    <property type="entry name" value="TolB, C-terminal domain"/>
    <property type="match status" value="2"/>
</dbReference>
<dbReference type="PROSITE" id="PS51125">
    <property type="entry name" value="NHL"/>
    <property type="match status" value="1"/>
</dbReference>
<evidence type="ECO:0008006" key="8">
    <source>
        <dbReference type="Google" id="ProtNLM"/>
    </source>
</evidence>
<name>A0A819UXV7_9BILA</name>
<dbReference type="Proteomes" id="UP000663844">
    <property type="component" value="Unassembled WGS sequence"/>
</dbReference>
<dbReference type="PANTHER" id="PTHR10680">
    <property type="entry name" value="PEPTIDYL-GLYCINE ALPHA-AMIDATING MONOOXYGENASE"/>
    <property type="match status" value="1"/>
</dbReference>
<evidence type="ECO:0000256" key="3">
    <source>
        <dbReference type="ARBA" id="ARBA00023180"/>
    </source>
</evidence>
<evidence type="ECO:0000256" key="1">
    <source>
        <dbReference type="ARBA" id="ARBA00022729"/>
    </source>
</evidence>
<dbReference type="AlphaFoldDB" id="A0A819UXV7"/>
<keyword evidence="1" id="KW-0732">Signal</keyword>
<keyword evidence="3" id="KW-0325">Glycoprotein</keyword>
<keyword evidence="2" id="KW-0677">Repeat</keyword>
<evidence type="ECO:0000256" key="2">
    <source>
        <dbReference type="ARBA" id="ARBA00022737"/>
    </source>
</evidence>